<dbReference type="Pfam" id="PF00493">
    <property type="entry name" value="MCM"/>
    <property type="match status" value="1"/>
</dbReference>
<gene>
    <name evidence="7" type="ORF">M422DRAFT_275599</name>
</gene>
<evidence type="ECO:0000256" key="2">
    <source>
        <dbReference type="ARBA" id="ARBA00022741"/>
    </source>
</evidence>
<dbReference type="PANTHER" id="PTHR11630:SF43">
    <property type="entry name" value="DNA REPLICATION LICENSING FACTOR MCM6"/>
    <property type="match status" value="1"/>
</dbReference>
<feature type="compositionally biased region" description="Polar residues" evidence="5">
    <location>
        <begin position="217"/>
        <end position="233"/>
    </location>
</feature>
<evidence type="ECO:0000256" key="3">
    <source>
        <dbReference type="ARBA" id="ARBA00022840"/>
    </source>
</evidence>
<dbReference type="GO" id="GO:0005524">
    <property type="term" value="F:ATP binding"/>
    <property type="evidence" value="ECO:0007669"/>
    <property type="project" value="UniProtKB-KW"/>
</dbReference>
<evidence type="ECO:0000256" key="4">
    <source>
        <dbReference type="ARBA" id="ARBA00023125"/>
    </source>
</evidence>
<organism evidence="7 8">
    <name type="scientific">Sphaerobolus stellatus (strain SS14)</name>
    <dbReference type="NCBI Taxonomy" id="990650"/>
    <lineage>
        <taxon>Eukaryota</taxon>
        <taxon>Fungi</taxon>
        <taxon>Dikarya</taxon>
        <taxon>Basidiomycota</taxon>
        <taxon>Agaricomycotina</taxon>
        <taxon>Agaricomycetes</taxon>
        <taxon>Phallomycetidae</taxon>
        <taxon>Geastrales</taxon>
        <taxon>Sphaerobolaceae</taxon>
        <taxon>Sphaerobolus</taxon>
    </lineage>
</organism>
<dbReference type="InterPro" id="IPR041562">
    <property type="entry name" value="MCM_lid"/>
</dbReference>
<keyword evidence="3" id="KW-0067">ATP-binding</keyword>
<dbReference type="AlphaFoldDB" id="A0A0C9TPA1"/>
<dbReference type="Pfam" id="PF17855">
    <property type="entry name" value="MCM_lid"/>
    <property type="match status" value="1"/>
</dbReference>
<sequence>MGNLCKDGSPNFVLSGTVTSFLPRAVYTFGKASSVASLAAAVVKDEETGEAGAFILADNGICAIDEFDKKDVADQKPGFMLLLTNAPLSWLMTREATDVLMEKHRLLRKDDATGFGKNSYRITLRQLESMIQLSEAITGVNCTNEITPAFIRKAYSLPPQSILHVEQDDIEFNEEELEGERSRGSRTTNGRADADVDMTMTDEQLAALYHMEAPYNPSRSAASASVGPLTSPTCQPPPAAPKRKIKITQDEYVAIQSMIFFPLSAHERQFGRSIDRDELVD</sequence>
<feature type="region of interest" description="Disordered" evidence="5">
    <location>
        <begin position="217"/>
        <end position="243"/>
    </location>
</feature>
<dbReference type="PROSITE" id="PS00847">
    <property type="entry name" value="MCM_1"/>
    <property type="match status" value="1"/>
</dbReference>
<evidence type="ECO:0000313" key="8">
    <source>
        <dbReference type="Proteomes" id="UP000054279"/>
    </source>
</evidence>
<dbReference type="EC" id="3.6.4.12" evidence="1"/>
<dbReference type="HOGENOM" id="CLU_991026_0_0_1"/>
<dbReference type="GO" id="GO:0005634">
    <property type="term" value="C:nucleus"/>
    <property type="evidence" value="ECO:0007669"/>
    <property type="project" value="TreeGrafter"/>
</dbReference>
<dbReference type="InterPro" id="IPR001208">
    <property type="entry name" value="MCM_dom"/>
</dbReference>
<proteinExistence type="predicted"/>
<feature type="domain" description="MCM C-terminal AAA(+) ATPase" evidence="6">
    <location>
        <begin position="18"/>
        <end position="75"/>
    </location>
</feature>
<name>A0A0C9TPA1_SPHS4</name>
<evidence type="ECO:0000256" key="5">
    <source>
        <dbReference type="SAM" id="MobiDB-lite"/>
    </source>
</evidence>
<reference evidence="7 8" key="1">
    <citation type="submission" date="2014-06" db="EMBL/GenBank/DDBJ databases">
        <title>Evolutionary Origins and Diversification of the Mycorrhizal Mutualists.</title>
        <authorList>
            <consortium name="DOE Joint Genome Institute"/>
            <consortium name="Mycorrhizal Genomics Consortium"/>
            <person name="Kohler A."/>
            <person name="Kuo A."/>
            <person name="Nagy L.G."/>
            <person name="Floudas D."/>
            <person name="Copeland A."/>
            <person name="Barry K.W."/>
            <person name="Cichocki N."/>
            <person name="Veneault-Fourrey C."/>
            <person name="LaButti K."/>
            <person name="Lindquist E.A."/>
            <person name="Lipzen A."/>
            <person name="Lundell T."/>
            <person name="Morin E."/>
            <person name="Murat C."/>
            <person name="Riley R."/>
            <person name="Ohm R."/>
            <person name="Sun H."/>
            <person name="Tunlid A."/>
            <person name="Henrissat B."/>
            <person name="Grigoriev I.V."/>
            <person name="Hibbett D.S."/>
            <person name="Martin F."/>
        </authorList>
    </citation>
    <scope>NUCLEOTIDE SEQUENCE [LARGE SCALE GENOMIC DNA]</scope>
    <source>
        <strain evidence="7 8">SS14</strain>
    </source>
</reference>
<protein>
    <recommendedName>
        <fullName evidence="1">DNA helicase</fullName>
        <ecNumber evidence="1">3.6.4.12</ecNumber>
    </recommendedName>
</protein>
<keyword evidence="4" id="KW-0238">DNA-binding</keyword>
<keyword evidence="8" id="KW-1185">Reference proteome</keyword>
<dbReference type="InterPro" id="IPR027417">
    <property type="entry name" value="P-loop_NTPase"/>
</dbReference>
<dbReference type="EMBL" id="KN837595">
    <property type="protein sequence ID" value="KIJ23754.1"/>
    <property type="molecule type" value="Genomic_DNA"/>
</dbReference>
<evidence type="ECO:0000313" key="7">
    <source>
        <dbReference type="EMBL" id="KIJ23754.1"/>
    </source>
</evidence>
<dbReference type="Gene3D" id="3.40.50.300">
    <property type="entry name" value="P-loop containing nucleotide triphosphate hydrolases"/>
    <property type="match status" value="2"/>
</dbReference>
<keyword evidence="2" id="KW-0547">Nucleotide-binding</keyword>
<dbReference type="OrthoDB" id="1744952at2759"/>
<evidence type="ECO:0000259" key="6">
    <source>
        <dbReference type="PROSITE" id="PS50051"/>
    </source>
</evidence>
<dbReference type="PANTHER" id="PTHR11630">
    <property type="entry name" value="DNA REPLICATION LICENSING FACTOR MCM FAMILY MEMBER"/>
    <property type="match status" value="1"/>
</dbReference>
<dbReference type="GO" id="GO:0003697">
    <property type="term" value="F:single-stranded DNA binding"/>
    <property type="evidence" value="ECO:0007669"/>
    <property type="project" value="TreeGrafter"/>
</dbReference>
<dbReference type="Proteomes" id="UP000054279">
    <property type="component" value="Unassembled WGS sequence"/>
</dbReference>
<dbReference type="InterPro" id="IPR018525">
    <property type="entry name" value="MCM_CS"/>
</dbReference>
<dbReference type="GO" id="GO:0042555">
    <property type="term" value="C:MCM complex"/>
    <property type="evidence" value="ECO:0007669"/>
    <property type="project" value="TreeGrafter"/>
</dbReference>
<dbReference type="GO" id="GO:1990518">
    <property type="term" value="F:single-stranded 3'-5' DNA helicase activity"/>
    <property type="evidence" value="ECO:0007669"/>
    <property type="project" value="TreeGrafter"/>
</dbReference>
<evidence type="ECO:0000256" key="1">
    <source>
        <dbReference type="ARBA" id="ARBA00012551"/>
    </source>
</evidence>
<accession>A0A0C9TPA1</accession>
<dbReference type="GO" id="GO:1902969">
    <property type="term" value="P:mitotic DNA replication"/>
    <property type="evidence" value="ECO:0007669"/>
    <property type="project" value="TreeGrafter"/>
</dbReference>
<dbReference type="InterPro" id="IPR031327">
    <property type="entry name" value="MCM"/>
</dbReference>
<dbReference type="GO" id="GO:0000727">
    <property type="term" value="P:double-strand break repair via break-induced replication"/>
    <property type="evidence" value="ECO:0007669"/>
    <property type="project" value="TreeGrafter"/>
</dbReference>
<dbReference type="PROSITE" id="PS50051">
    <property type="entry name" value="MCM_2"/>
    <property type="match status" value="1"/>
</dbReference>